<dbReference type="GO" id="GO:0052691">
    <property type="term" value="F:UDP-arabinopyranose mutase activity"/>
    <property type="evidence" value="ECO:0007669"/>
    <property type="project" value="TreeGrafter"/>
</dbReference>
<dbReference type="Pfam" id="PF03214">
    <property type="entry name" value="RGP"/>
    <property type="match status" value="1"/>
</dbReference>
<protein>
    <submittedName>
        <fullName evidence="3">Putative reversibly glycosylated polypeptide</fullName>
    </submittedName>
</protein>
<dbReference type="AlphaFoldDB" id="A0A6M3KWH6"/>
<organism evidence="3">
    <name type="scientific">viral metagenome</name>
    <dbReference type="NCBI Taxonomy" id="1070528"/>
    <lineage>
        <taxon>unclassified sequences</taxon>
        <taxon>metagenomes</taxon>
        <taxon>organismal metagenomes</taxon>
    </lineage>
</organism>
<proteinExistence type="predicted"/>
<dbReference type="GO" id="GO:0005829">
    <property type="term" value="C:cytosol"/>
    <property type="evidence" value="ECO:0007669"/>
    <property type="project" value="TreeGrafter"/>
</dbReference>
<reference evidence="3" key="1">
    <citation type="submission" date="2020-03" db="EMBL/GenBank/DDBJ databases">
        <title>The deep terrestrial virosphere.</title>
        <authorList>
            <person name="Holmfeldt K."/>
            <person name="Nilsson E."/>
            <person name="Simone D."/>
            <person name="Lopez-Fernandez M."/>
            <person name="Wu X."/>
            <person name="de Brujin I."/>
            <person name="Lundin D."/>
            <person name="Andersson A."/>
            <person name="Bertilsson S."/>
            <person name="Dopson M."/>
        </authorList>
    </citation>
    <scope>NUCLEOTIDE SEQUENCE</scope>
    <source>
        <strain evidence="3">MM415B02076</strain>
    </source>
</reference>
<evidence type="ECO:0000256" key="1">
    <source>
        <dbReference type="ARBA" id="ARBA00004555"/>
    </source>
</evidence>
<dbReference type="GO" id="GO:0033356">
    <property type="term" value="P:UDP-L-arabinose metabolic process"/>
    <property type="evidence" value="ECO:0007669"/>
    <property type="project" value="TreeGrafter"/>
</dbReference>
<evidence type="ECO:0000313" key="3">
    <source>
        <dbReference type="EMBL" id="QJA86477.1"/>
    </source>
</evidence>
<keyword evidence="2" id="KW-0333">Golgi apparatus</keyword>
<dbReference type="PANTHER" id="PTHR31682:SF44">
    <property type="entry name" value="UDP-ARABINOPYRANOSE MUTASE 3"/>
    <property type="match status" value="1"/>
</dbReference>
<dbReference type="EMBL" id="MT142637">
    <property type="protein sequence ID" value="QJA86477.1"/>
    <property type="molecule type" value="Genomic_DNA"/>
</dbReference>
<accession>A0A6M3KWH6</accession>
<name>A0A6M3KWH6_9ZZZZ</name>
<evidence type="ECO:0000256" key="2">
    <source>
        <dbReference type="ARBA" id="ARBA00023034"/>
    </source>
</evidence>
<gene>
    <name evidence="3" type="ORF">MM415B02076_0008</name>
</gene>
<dbReference type="PANTHER" id="PTHR31682">
    <property type="entry name" value="UDP-ARABINOSE MUTASE"/>
    <property type="match status" value="1"/>
</dbReference>
<sequence length="322" mass="37384">MEALVIATNRSQNFREWFEVWKKEIIENALELFIMHDTFDSRETQKLSNLFPLGIKARMLDHNDVIDEFKQYSWIIPQQSGACKSYAIYRAWKAGAERIYCLDDDCLPGPNRYVARHQFNLRMTIRNHVYETIDPVRPRGVPYLPENPIMLSHGLWENVPDVDAATQLNGYEKHYELRRGPIPIGALFPFCGMNWACNREIIPLMYFGLHGHAWPVDRFDDIWCGFIAKKIMDHLGYAVNSGIPQINHNRASDPLKNLEKEAKGYQWNCDFYEFVMNDLHIIGNKVLDCLLSVAGQLAKCEPVGYFAQYGDALKIWTSLFKE</sequence>
<comment type="subcellular location">
    <subcellularLocation>
        <location evidence="1">Golgi apparatus</location>
    </subcellularLocation>
</comment>
<dbReference type="InterPro" id="IPR037595">
    <property type="entry name" value="RGP_fam"/>
</dbReference>
<dbReference type="GO" id="GO:0005794">
    <property type="term" value="C:Golgi apparatus"/>
    <property type="evidence" value="ECO:0007669"/>
    <property type="project" value="UniProtKB-SubCell"/>
</dbReference>